<gene>
    <name evidence="1" type="ORF">HPB47_012525</name>
</gene>
<name>A0AC60NTC4_IXOPE</name>
<proteinExistence type="predicted"/>
<protein>
    <submittedName>
        <fullName evidence="1">Uncharacterized protein</fullName>
    </submittedName>
</protein>
<comment type="caution">
    <text evidence="1">The sequence shown here is derived from an EMBL/GenBank/DDBJ whole genome shotgun (WGS) entry which is preliminary data.</text>
</comment>
<dbReference type="EMBL" id="JABSTQ010011530">
    <property type="protein sequence ID" value="KAG0410352.1"/>
    <property type="molecule type" value="Genomic_DNA"/>
</dbReference>
<reference evidence="1 2" key="1">
    <citation type="journal article" date="2020" name="Cell">
        <title>Large-Scale Comparative Analyses of Tick Genomes Elucidate Their Genetic Diversity and Vector Capacities.</title>
        <authorList>
            <consortium name="Tick Genome and Microbiome Consortium (TIGMIC)"/>
            <person name="Jia N."/>
            <person name="Wang J."/>
            <person name="Shi W."/>
            <person name="Du L."/>
            <person name="Sun Y."/>
            <person name="Zhan W."/>
            <person name="Jiang J.F."/>
            <person name="Wang Q."/>
            <person name="Zhang B."/>
            <person name="Ji P."/>
            <person name="Bell-Sakyi L."/>
            <person name="Cui X.M."/>
            <person name="Yuan T.T."/>
            <person name="Jiang B.G."/>
            <person name="Yang W.F."/>
            <person name="Lam T.T."/>
            <person name="Chang Q.C."/>
            <person name="Ding S.J."/>
            <person name="Wang X.J."/>
            <person name="Zhu J.G."/>
            <person name="Ruan X.D."/>
            <person name="Zhao L."/>
            <person name="Wei J.T."/>
            <person name="Ye R.Z."/>
            <person name="Que T.C."/>
            <person name="Du C.H."/>
            <person name="Zhou Y.H."/>
            <person name="Cheng J.X."/>
            <person name="Dai P.F."/>
            <person name="Guo W.B."/>
            <person name="Han X.H."/>
            <person name="Huang E.J."/>
            <person name="Li L.F."/>
            <person name="Wei W."/>
            <person name="Gao Y.C."/>
            <person name="Liu J.Z."/>
            <person name="Shao H.Z."/>
            <person name="Wang X."/>
            <person name="Wang C.C."/>
            <person name="Yang T.C."/>
            <person name="Huo Q.B."/>
            <person name="Li W."/>
            <person name="Chen H.Y."/>
            <person name="Chen S.E."/>
            <person name="Zhou L.G."/>
            <person name="Ni X.B."/>
            <person name="Tian J.H."/>
            <person name="Sheng Y."/>
            <person name="Liu T."/>
            <person name="Pan Y.S."/>
            <person name="Xia L.Y."/>
            <person name="Li J."/>
            <person name="Zhao F."/>
            <person name="Cao W.C."/>
        </authorList>
    </citation>
    <scope>NUCLEOTIDE SEQUENCE [LARGE SCALE GENOMIC DNA]</scope>
    <source>
        <strain evidence="1">Iper-2018</strain>
    </source>
</reference>
<accession>A0AC60NTC4</accession>
<evidence type="ECO:0000313" key="1">
    <source>
        <dbReference type="EMBL" id="KAG0410352.1"/>
    </source>
</evidence>
<keyword evidence="2" id="KW-1185">Reference proteome</keyword>
<sequence length="90" mass="10066">MMNASGETSQRATSNVFRFMGPGSFDPEKEDWNLYQIRFQASLDIAGTTDDAKKRNFLIASLGSETFKLLHSLVQPRQDGGKQGDRLLRA</sequence>
<dbReference type="Proteomes" id="UP000805193">
    <property type="component" value="Unassembled WGS sequence"/>
</dbReference>
<evidence type="ECO:0000313" key="2">
    <source>
        <dbReference type="Proteomes" id="UP000805193"/>
    </source>
</evidence>
<organism evidence="1 2">
    <name type="scientific">Ixodes persulcatus</name>
    <name type="common">Taiga tick</name>
    <dbReference type="NCBI Taxonomy" id="34615"/>
    <lineage>
        <taxon>Eukaryota</taxon>
        <taxon>Metazoa</taxon>
        <taxon>Ecdysozoa</taxon>
        <taxon>Arthropoda</taxon>
        <taxon>Chelicerata</taxon>
        <taxon>Arachnida</taxon>
        <taxon>Acari</taxon>
        <taxon>Parasitiformes</taxon>
        <taxon>Ixodida</taxon>
        <taxon>Ixodoidea</taxon>
        <taxon>Ixodidae</taxon>
        <taxon>Ixodinae</taxon>
        <taxon>Ixodes</taxon>
    </lineage>
</organism>